<gene>
    <name evidence="1" type="ORF">B0I18_103115</name>
</gene>
<protein>
    <submittedName>
        <fullName evidence="1">Uncharacterized protein</fullName>
    </submittedName>
</protein>
<dbReference type="RefSeq" id="WP_106522727.1">
    <property type="nucleotide sequence ID" value="NZ_PYGD01000003.1"/>
</dbReference>
<dbReference type="OrthoDB" id="2989458at2"/>
<sequence>MIKYFRTGLVLFLLVSAYSLRASPGKGLRYAALKNKAELCILDSNYTGALHYYRAAFACHPAAQRDLYNAFIAAYYCRDSAMAKAYYNEMVALGQTAQRLSTLRFGRLHRNEPLYRWLERDYEALHARALGSPVAAYAAVMDSVFDADQAVRVNYQHLSPEEIKVMIARDSVNITFLKNLIASHGFPGYRQTGLFDRATEGWVHGNSAIFFLLWHSRNLSTELDTEMIAAVHAGDLPPEDYALIMDSRTHENRYGSRPPGYNVQAEVTFDLLPDTAEAAIDRHRAGLGLCNLADYRRKLVFQHRGSVFYFFSGMHMALALSFLPIQ</sequence>
<proteinExistence type="predicted"/>
<name>A0A2P8D5R0_9BACT</name>
<comment type="caution">
    <text evidence="1">The sequence shown here is derived from an EMBL/GenBank/DDBJ whole genome shotgun (WGS) entry which is preliminary data.</text>
</comment>
<dbReference type="AlphaFoldDB" id="A0A2P8D5R0"/>
<evidence type="ECO:0000313" key="1">
    <source>
        <dbReference type="EMBL" id="PSK92538.1"/>
    </source>
</evidence>
<dbReference type="Proteomes" id="UP000240572">
    <property type="component" value="Unassembled WGS sequence"/>
</dbReference>
<dbReference type="EMBL" id="PYGD01000003">
    <property type="protein sequence ID" value="PSK92538.1"/>
    <property type="molecule type" value="Genomic_DNA"/>
</dbReference>
<reference evidence="1 2" key="1">
    <citation type="submission" date="2018-03" db="EMBL/GenBank/DDBJ databases">
        <title>Genomic Encyclopedia of Type Strains, Phase III (KMG-III): the genomes of soil and plant-associated and newly described type strains.</title>
        <authorList>
            <person name="Whitman W."/>
        </authorList>
    </citation>
    <scope>NUCLEOTIDE SEQUENCE [LARGE SCALE GENOMIC DNA]</scope>
    <source>
        <strain evidence="1 2">CGMCC 1.12700</strain>
    </source>
</reference>
<keyword evidence="2" id="KW-1185">Reference proteome</keyword>
<organism evidence="1 2">
    <name type="scientific">Taibaiella chishuiensis</name>
    <dbReference type="NCBI Taxonomy" id="1434707"/>
    <lineage>
        <taxon>Bacteria</taxon>
        <taxon>Pseudomonadati</taxon>
        <taxon>Bacteroidota</taxon>
        <taxon>Chitinophagia</taxon>
        <taxon>Chitinophagales</taxon>
        <taxon>Chitinophagaceae</taxon>
        <taxon>Taibaiella</taxon>
    </lineage>
</organism>
<accession>A0A2P8D5R0</accession>
<evidence type="ECO:0000313" key="2">
    <source>
        <dbReference type="Proteomes" id="UP000240572"/>
    </source>
</evidence>